<dbReference type="GO" id="GO:0032259">
    <property type="term" value="P:methylation"/>
    <property type="evidence" value="ECO:0007669"/>
    <property type="project" value="UniProtKB-KW"/>
</dbReference>
<dbReference type="GO" id="GO:0008757">
    <property type="term" value="F:S-adenosylmethionine-dependent methyltransferase activity"/>
    <property type="evidence" value="ECO:0007669"/>
    <property type="project" value="InterPro"/>
</dbReference>
<dbReference type="InterPro" id="IPR029063">
    <property type="entry name" value="SAM-dependent_MTases_sf"/>
</dbReference>
<reference evidence="2 3" key="1">
    <citation type="submission" date="2019-06" db="EMBL/GenBank/DDBJ databases">
        <title>Sequencing the genomes of 1000 actinobacteria strains.</title>
        <authorList>
            <person name="Klenk H.-P."/>
        </authorList>
    </citation>
    <scope>NUCLEOTIDE SEQUENCE [LARGE SCALE GENOMIC DNA]</scope>
    <source>
        <strain evidence="2 3">DSM 42059</strain>
    </source>
</reference>
<feature type="domain" description="Methyltransferase type 11" evidence="1">
    <location>
        <begin position="5"/>
        <end position="64"/>
    </location>
</feature>
<keyword evidence="2" id="KW-0808">Transferase</keyword>
<keyword evidence="2" id="KW-0489">Methyltransferase</keyword>
<dbReference type="AlphaFoldDB" id="A0A561V591"/>
<evidence type="ECO:0000313" key="2">
    <source>
        <dbReference type="EMBL" id="TWG06776.1"/>
    </source>
</evidence>
<evidence type="ECO:0000259" key="1">
    <source>
        <dbReference type="Pfam" id="PF08241"/>
    </source>
</evidence>
<dbReference type="Proteomes" id="UP000318186">
    <property type="component" value="Unassembled WGS sequence"/>
</dbReference>
<dbReference type="EMBL" id="VIWW01000001">
    <property type="protein sequence ID" value="TWG06776.1"/>
    <property type="molecule type" value="Genomic_DNA"/>
</dbReference>
<protein>
    <submittedName>
        <fullName evidence="2">Methyltransferase family protein</fullName>
    </submittedName>
</protein>
<dbReference type="Pfam" id="PF08241">
    <property type="entry name" value="Methyltransf_11"/>
    <property type="match status" value="1"/>
</dbReference>
<evidence type="ECO:0000313" key="3">
    <source>
        <dbReference type="Proteomes" id="UP000318186"/>
    </source>
</evidence>
<proteinExistence type="predicted"/>
<comment type="caution">
    <text evidence="2">The sequence shown here is derived from an EMBL/GenBank/DDBJ whole genome shotgun (WGS) entry which is preliminary data.</text>
</comment>
<dbReference type="SUPFAM" id="SSF53335">
    <property type="entry name" value="S-adenosyl-L-methionine-dependent methyltransferases"/>
    <property type="match status" value="1"/>
</dbReference>
<dbReference type="Gene3D" id="3.40.50.150">
    <property type="entry name" value="Vaccinia Virus protein VP39"/>
    <property type="match status" value="1"/>
</dbReference>
<gene>
    <name evidence="2" type="ORF">FHX80_115271</name>
</gene>
<dbReference type="InterPro" id="IPR013216">
    <property type="entry name" value="Methyltransf_11"/>
</dbReference>
<dbReference type="OrthoDB" id="5196541at2"/>
<accession>A0A561V591</accession>
<organism evidence="2 3">
    <name type="scientific">Streptomyces brevispora</name>
    <dbReference type="NCBI Taxonomy" id="887462"/>
    <lineage>
        <taxon>Bacteria</taxon>
        <taxon>Bacillati</taxon>
        <taxon>Actinomycetota</taxon>
        <taxon>Actinomycetes</taxon>
        <taxon>Kitasatosporales</taxon>
        <taxon>Streptomycetaceae</taxon>
        <taxon>Streptomyces</taxon>
    </lineage>
</organism>
<sequence>MLGAAARTGRAGLARLLLVDCHSLPLRSGAVHGIFGAGLLDHVHDPDAALREWARVTARDGVLALFHPSGRAERAARHGRPLSPDDPLARPNLEPALRRAGWRLVEHDDAESHFLALADLSRA</sequence>
<name>A0A561V591_9ACTN</name>
<dbReference type="RefSeq" id="WP_145766480.1">
    <property type="nucleotide sequence ID" value="NZ_VIWW01000001.1"/>
</dbReference>